<sequence>MIRKTILAAAIAAVALHVQAADVVINFSSTPFDDGSLGGKVLTGQFVYDDTTLFTDPVWNTMLAPVKSLSFMLNGQAYSVTGTELAASAVTFNGSAVAGVEMVASFGTGYSLVTASPVGDFPAFTYYANGDFSDQGAATLSFAPVPEPESYALMLGGLGVIGWIARRRKA</sequence>
<feature type="chain" id="PRO_5045881101" evidence="1">
    <location>
        <begin position="21"/>
        <end position="170"/>
    </location>
</feature>
<comment type="caution">
    <text evidence="3">The sequence shown here is derived from an EMBL/GenBank/DDBJ whole genome shotgun (WGS) entry which is preliminary data.</text>
</comment>
<dbReference type="NCBIfam" id="TIGR02595">
    <property type="entry name" value="PEP_CTERM"/>
    <property type="match status" value="1"/>
</dbReference>
<organism evidence="3 4">
    <name type="scientific">Pelomonas cellulosilytica</name>
    <dbReference type="NCBI Taxonomy" id="2906762"/>
    <lineage>
        <taxon>Bacteria</taxon>
        <taxon>Pseudomonadati</taxon>
        <taxon>Pseudomonadota</taxon>
        <taxon>Betaproteobacteria</taxon>
        <taxon>Burkholderiales</taxon>
        <taxon>Sphaerotilaceae</taxon>
        <taxon>Roseateles</taxon>
    </lineage>
</organism>
<dbReference type="NCBIfam" id="NF038126">
    <property type="entry name" value="PEP_CTERM_FxDxF"/>
    <property type="match status" value="1"/>
</dbReference>
<dbReference type="InterPro" id="IPR013424">
    <property type="entry name" value="Ice-binding_C"/>
</dbReference>
<evidence type="ECO:0000313" key="4">
    <source>
        <dbReference type="Proteomes" id="UP001200741"/>
    </source>
</evidence>
<reference evidence="3 4" key="1">
    <citation type="submission" date="2021-12" db="EMBL/GenBank/DDBJ databases">
        <title>Genome seq of P8.</title>
        <authorList>
            <person name="Seo T."/>
        </authorList>
    </citation>
    <scope>NUCLEOTIDE SEQUENCE [LARGE SCALE GENOMIC DNA]</scope>
    <source>
        <strain evidence="3 4">P8</strain>
    </source>
</reference>
<keyword evidence="4" id="KW-1185">Reference proteome</keyword>
<dbReference type="Proteomes" id="UP001200741">
    <property type="component" value="Unassembled WGS sequence"/>
</dbReference>
<feature type="domain" description="Ice-binding protein C-terminal" evidence="2">
    <location>
        <begin position="144"/>
        <end position="169"/>
    </location>
</feature>
<protein>
    <submittedName>
        <fullName evidence="3">FxDxF family PEP-CTERM protein</fullName>
    </submittedName>
</protein>
<accession>A0ABS8XUG6</accession>
<evidence type="ECO:0000259" key="2">
    <source>
        <dbReference type="Pfam" id="PF07589"/>
    </source>
</evidence>
<dbReference type="Pfam" id="PF07589">
    <property type="entry name" value="PEP-CTERM"/>
    <property type="match status" value="1"/>
</dbReference>
<keyword evidence="1" id="KW-0732">Signal</keyword>
<proteinExistence type="predicted"/>
<gene>
    <name evidence="3" type="ORF">LXT13_18210</name>
</gene>
<evidence type="ECO:0000313" key="3">
    <source>
        <dbReference type="EMBL" id="MCE4556331.1"/>
    </source>
</evidence>
<name>A0ABS8XUG6_9BURK</name>
<dbReference type="RefSeq" id="WP_233373371.1">
    <property type="nucleotide sequence ID" value="NZ_JAJTWU010000007.1"/>
</dbReference>
<evidence type="ECO:0000256" key="1">
    <source>
        <dbReference type="SAM" id="SignalP"/>
    </source>
</evidence>
<feature type="signal peptide" evidence="1">
    <location>
        <begin position="1"/>
        <end position="20"/>
    </location>
</feature>
<dbReference type="EMBL" id="JAJTWU010000007">
    <property type="protein sequence ID" value="MCE4556331.1"/>
    <property type="molecule type" value="Genomic_DNA"/>
</dbReference>